<name>A0A067PJP4_9AGAM</name>
<dbReference type="Proteomes" id="UP000027265">
    <property type="component" value="Unassembled WGS sequence"/>
</dbReference>
<evidence type="ECO:0000256" key="13">
    <source>
        <dbReference type="PIRSR" id="PIRSR602403-1"/>
    </source>
</evidence>
<dbReference type="GO" id="GO:0005506">
    <property type="term" value="F:iron ion binding"/>
    <property type="evidence" value="ECO:0007669"/>
    <property type="project" value="InterPro"/>
</dbReference>
<proteinExistence type="inferred from homology"/>
<feature type="binding site" description="axial binding residue" evidence="13">
    <location>
        <position position="491"/>
    </location>
    <ligand>
        <name>heme</name>
        <dbReference type="ChEBI" id="CHEBI:30413"/>
    </ligand>
    <ligandPart>
        <name>Fe</name>
        <dbReference type="ChEBI" id="CHEBI:18248"/>
    </ligandPart>
</feature>
<accession>A0A067PJP4</accession>
<evidence type="ECO:0000256" key="11">
    <source>
        <dbReference type="ARBA" id="ARBA00023033"/>
    </source>
</evidence>
<dbReference type="GO" id="GO:0016020">
    <property type="term" value="C:membrane"/>
    <property type="evidence" value="ECO:0007669"/>
    <property type="project" value="UniProtKB-SubCell"/>
</dbReference>
<dbReference type="OrthoDB" id="1470350at2759"/>
<dbReference type="EMBL" id="KL197730">
    <property type="protein sequence ID" value="KDQ54060.1"/>
    <property type="molecule type" value="Genomic_DNA"/>
</dbReference>
<evidence type="ECO:0000256" key="12">
    <source>
        <dbReference type="ARBA" id="ARBA00023136"/>
    </source>
</evidence>
<evidence type="ECO:0000256" key="7">
    <source>
        <dbReference type="ARBA" id="ARBA00022723"/>
    </source>
</evidence>
<keyword evidence="12" id="KW-0472">Membrane</keyword>
<dbReference type="Pfam" id="PF00067">
    <property type="entry name" value="p450"/>
    <property type="match status" value="1"/>
</dbReference>
<dbReference type="GO" id="GO:0016705">
    <property type="term" value="F:oxidoreductase activity, acting on paired donors, with incorporation or reduction of molecular oxygen"/>
    <property type="evidence" value="ECO:0007669"/>
    <property type="project" value="InterPro"/>
</dbReference>
<organism evidence="14 15">
    <name type="scientific">Jaapia argillacea MUCL 33604</name>
    <dbReference type="NCBI Taxonomy" id="933084"/>
    <lineage>
        <taxon>Eukaryota</taxon>
        <taxon>Fungi</taxon>
        <taxon>Dikarya</taxon>
        <taxon>Basidiomycota</taxon>
        <taxon>Agaricomycotina</taxon>
        <taxon>Agaricomycetes</taxon>
        <taxon>Agaricomycetidae</taxon>
        <taxon>Jaapiales</taxon>
        <taxon>Jaapiaceae</taxon>
        <taxon>Jaapia</taxon>
    </lineage>
</organism>
<dbReference type="PRINTS" id="PR00465">
    <property type="entry name" value="EP450IV"/>
</dbReference>
<keyword evidence="5 13" id="KW-0349">Heme</keyword>
<dbReference type="Gene3D" id="1.10.630.10">
    <property type="entry name" value="Cytochrome P450"/>
    <property type="match status" value="1"/>
</dbReference>
<dbReference type="InParanoid" id="A0A067PJP4"/>
<keyword evidence="9" id="KW-0560">Oxidoreductase</keyword>
<evidence type="ECO:0000313" key="14">
    <source>
        <dbReference type="EMBL" id="KDQ54060.1"/>
    </source>
</evidence>
<dbReference type="GO" id="GO:0020037">
    <property type="term" value="F:heme binding"/>
    <property type="evidence" value="ECO:0007669"/>
    <property type="project" value="InterPro"/>
</dbReference>
<keyword evidence="8" id="KW-1133">Transmembrane helix</keyword>
<dbReference type="HOGENOM" id="CLU_001570_5_11_1"/>
<dbReference type="AlphaFoldDB" id="A0A067PJP4"/>
<evidence type="ECO:0000313" key="15">
    <source>
        <dbReference type="Proteomes" id="UP000027265"/>
    </source>
</evidence>
<dbReference type="InterPro" id="IPR050121">
    <property type="entry name" value="Cytochrome_P450_monoxygenase"/>
</dbReference>
<keyword evidence="7 13" id="KW-0479">Metal-binding</keyword>
<sequence>MSILSRNTMALSNLFLSAGVTVSAFVLWKIAKLLIAPYTSTLRNLPGPPSPSWFYGNFKQIFAAENSVLHEAWVEEYGQTLKYKGMFSRDRFFTMDTRALQHILSHSNIYQKGEQARYNLSQIVGDGLLVVEDDEHKKQRRVMNPAFGLVHIREMTDIFLDKSIQLRDIWSSIVSSKEEPVRIDALSWLSRMTLDVIGLAGFNYQFNSLNTDEKPSELSQAFSTMFEAGQEFSILPFLQAFIPPLRIISSERSRRIAGARRTMARIGRQLLDEKKAAVTASLEKNLNGGEIEVDKKSVQGRDLMSLLVRANMATDLPENQRMTDEDVLAQVPTFLTAGHETTSTGTTWALYALSLSPSSQSKLRQELLSVPTDTPTMDQLQSLPYLDAVVRETMRVHAPVPTTIRVAMQDDVIPLNSSVVDRNGVTLNEVRISKGDAVLIPILAINRSKEIWGEDAREFKPERWENPPSAISTIPGVWGNVLSFLGGPHACIGYRFSVVETKAILFTLLRSFEFELAVPKEDIIKKTSIVQRPIVTSEKEKKNQMPLFVRPYRGE</sequence>
<evidence type="ECO:0000256" key="10">
    <source>
        <dbReference type="ARBA" id="ARBA00023004"/>
    </source>
</evidence>
<reference evidence="15" key="1">
    <citation type="journal article" date="2014" name="Proc. Natl. Acad. Sci. U.S.A.">
        <title>Extensive sampling of basidiomycete genomes demonstrates inadequacy of the white-rot/brown-rot paradigm for wood decay fungi.</title>
        <authorList>
            <person name="Riley R."/>
            <person name="Salamov A.A."/>
            <person name="Brown D.W."/>
            <person name="Nagy L.G."/>
            <person name="Floudas D."/>
            <person name="Held B.W."/>
            <person name="Levasseur A."/>
            <person name="Lombard V."/>
            <person name="Morin E."/>
            <person name="Otillar R."/>
            <person name="Lindquist E.A."/>
            <person name="Sun H."/>
            <person name="LaButti K.M."/>
            <person name="Schmutz J."/>
            <person name="Jabbour D."/>
            <person name="Luo H."/>
            <person name="Baker S.E."/>
            <person name="Pisabarro A.G."/>
            <person name="Walton J.D."/>
            <person name="Blanchette R.A."/>
            <person name="Henrissat B."/>
            <person name="Martin F."/>
            <person name="Cullen D."/>
            <person name="Hibbett D.S."/>
            <person name="Grigoriev I.V."/>
        </authorList>
    </citation>
    <scope>NUCLEOTIDE SEQUENCE [LARGE SCALE GENOMIC DNA]</scope>
    <source>
        <strain evidence="15">MUCL 33604</strain>
    </source>
</reference>
<evidence type="ECO:0000256" key="6">
    <source>
        <dbReference type="ARBA" id="ARBA00022692"/>
    </source>
</evidence>
<dbReference type="SUPFAM" id="SSF48264">
    <property type="entry name" value="Cytochrome P450"/>
    <property type="match status" value="1"/>
</dbReference>
<comment type="similarity">
    <text evidence="4">Belongs to the cytochrome P450 family.</text>
</comment>
<keyword evidence="6" id="KW-0812">Transmembrane</keyword>
<evidence type="ECO:0000256" key="8">
    <source>
        <dbReference type="ARBA" id="ARBA00022989"/>
    </source>
</evidence>
<keyword evidence="15" id="KW-1185">Reference proteome</keyword>
<dbReference type="InterPro" id="IPR002403">
    <property type="entry name" value="Cyt_P450_E_grp-IV"/>
</dbReference>
<dbReference type="PRINTS" id="PR00385">
    <property type="entry name" value="P450"/>
</dbReference>
<evidence type="ECO:0008006" key="16">
    <source>
        <dbReference type="Google" id="ProtNLM"/>
    </source>
</evidence>
<comment type="cofactor">
    <cofactor evidence="1 13">
        <name>heme</name>
        <dbReference type="ChEBI" id="CHEBI:30413"/>
    </cofactor>
</comment>
<evidence type="ECO:0000256" key="1">
    <source>
        <dbReference type="ARBA" id="ARBA00001971"/>
    </source>
</evidence>
<dbReference type="InterPro" id="IPR001128">
    <property type="entry name" value="Cyt_P450"/>
</dbReference>
<evidence type="ECO:0000256" key="5">
    <source>
        <dbReference type="ARBA" id="ARBA00022617"/>
    </source>
</evidence>
<evidence type="ECO:0000256" key="3">
    <source>
        <dbReference type="ARBA" id="ARBA00004721"/>
    </source>
</evidence>
<dbReference type="STRING" id="933084.A0A067PJP4"/>
<keyword evidence="11" id="KW-0503">Monooxygenase</keyword>
<dbReference type="InterPro" id="IPR036396">
    <property type="entry name" value="Cyt_P450_sf"/>
</dbReference>
<comment type="pathway">
    <text evidence="3">Secondary metabolite biosynthesis; terpenoid biosynthesis.</text>
</comment>
<dbReference type="PANTHER" id="PTHR24305:SF166">
    <property type="entry name" value="CYTOCHROME P450 12A4, MITOCHONDRIAL-RELATED"/>
    <property type="match status" value="1"/>
</dbReference>
<protein>
    <recommendedName>
        <fullName evidence="16">Cytochrome P450</fullName>
    </recommendedName>
</protein>
<evidence type="ECO:0000256" key="9">
    <source>
        <dbReference type="ARBA" id="ARBA00023002"/>
    </source>
</evidence>
<dbReference type="CDD" id="cd11069">
    <property type="entry name" value="CYP_FUM15-like"/>
    <property type="match status" value="1"/>
</dbReference>
<gene>
    <name evidence="14" type="ORF">JAAARDRAFT_160998</name>
</gene>
<evidence type="ECO:0000256" key="2">
    <source>
        <dbReference type="ARBA" id="ARBA00004370"/>
    </source>
</evidence>
<comment type="subcellular location">
    <subcellularLocation>
        <location evidence="2">Membrane</location>
    </subcellularLocation>
</comment>
<dbReference type="GO" id="GO:0004497">
    <property type="term" value="F:monooxygenase activity"/>
    <property type="evidence" value="ECO:0007669"/>
    <property type="project" value="UniProtKB-KW"/>
</dbReference>
<dbReference type="PANTHER" id="PTHR24305">
    <property type="entry name" value="CYTOCHROME P450"/>
    <property type="match status" value="1"/>
</dbReference>
<evidence type="ECO:0000256" key="4">
    <source>
        <dbReference type="ARBA" id="ARBA00010617"/>
    </source>
</evidence>
<keyword evidence="10 13" id="KW-0408">Iron</keyword>